<reference evidence="1" key="1">
    <citation type="journal article" date="2015" name="Nature">
        <title>Complex archaea that bridge the gap between prokaryotes and eukaryotes.</title>
        <authorList>
            <person name="Spang A."/>
            <person name="Saw J.H."/>
            <person name="Jorgensen S.L."/>
            <person name="Zaremba-Niedzwiedzka K."/>
            <person name="Martijn J."/>
            <person name="Lind A.E."/>
            <person name="van Eijk R."/>
            <person name="Schleper C."/>
            <person name="Guy L."/>
            <person name="Ettema T.J."/>
        </authorList>
    </citation>
    <scope>NUCLEOTIDE SEQUENCE</scope>
</reference>
<sequence length="236" mass="28063">ARGEGKVWDMWRKEGAAVEERYRQSIMTASREFSATNDGTTFREKADEASAIRRAMYSQRELSPEYAEVNQYFNQPLTAETTSRMNPRDVARREYYQLMYSPDMYDQFGNYRFEEADTREQSFVQRYGKEMLDYVEDYMGAKWDEPPALQSLKAAREVLQPYWAIERQVWLQFPQGLKQISDQIKIQERTDPLSAKRELFSYPQIVLARREIALRKRQLKAVSQDITNALNMFYRF</sequence>
<protein>
    <submittedName>
        <fullName evidence="1">Uncharacterized protein</fullName>
    </submittedName>
</protein>
<feature type="non-terminal residue" evidence="1">
    <location>
        <position position="1"/>
    </location>
</feature>
<comment type="caution">
    <text evidence="1">The sequence shown here is derived from an EMBL/GenBank/DDBJ whole genome shotgun (WGS) entry which is preliminary data.</text>
</comment>
<proteinExistence type="predicted"/>
<dbReference type="EMBL" id="LAZR01049770">
    <property type="protein sequence ID" value="KKK88863.1"/>
    <property type="molecule type" value="Genomic_DNA"/>
</dbReference>
<organism evidence="1">
    <name type="scientific">marine sediment metagenome</name>
    <dbReference type="NCBI Taxonomy" id="412755"/>
    <lineage>
        <taxon>unclassified sequences</taxon>
        <taxon>metagenomes</taxon>
        <taxon>ecological metagenomes</taxon>
    </lineage>
</organism>
<accession>A0A0F8Z548</accession>
<gene>
    <name evidence="1" type="ORF">LCGC14_2738870</name>
</gene>
<evidence type="ECO:0000313" key="1">
    <source>
        <dbReference type="EMBL" id="KKK88863.1"/>
    </source>
</evidence>
<dbReference type="AlphaFoldDB" id="A0A0F8Z548"/>
<name>A0A0F8Z548_9ZZZZ</name>